<evidence type="ECO:0000256" key="8">
    <source>
        <dbReference type="ARBA" id="ARBA00083110"/>
    </source>
</evidence>
<dbReference type="PROSITE" id="PS50968">
    <property type="entry name" value="BIOTINYL_LIPOYL"/>
    <property type="match status" value="1"/>
</dbReference>
<dbReference type="Pfam" id="PF00364">
    <property type="entry name" value="Biotin_lipoyl"/>
    <property type="match status" value="1"/>
</dbReference>
<dbReference type="AlphaFoldDB" id="A0A8J5UXS4"/>
<comment type="similarity">
    <text evidence="2">Belongs to the 2-oxoacid dehydrogenase family.</text>
</comment>
<feature type="domain" description="Lipoyl-binding" evidence="10">
    <location>
        <begin position="29"/>
        <end position="105"/>
    </location>
</feature>
<keyword evidence="3" id="KW-0450">Lipoyl</keyword>
<dbReference type="CDD" id="cd06849">
    <property type="entry name" value="lipoyl_domain"/>
    <property type="match status" value="1"/>
</dbReference>
<dbReference type="OrthoDB" id="202158at2759"/>
<evidence type="ECO:0000256" key="2">
    <source>
        <dbReference type="ARBA" id="ARBA00007317"/>
    </source>
</evidence>
<proteinExistence type="inferred from homology"/>
<comment type="function">
    <text evidence="6">Required for anchoring dihydrolipoamide dehydrogenase (E3) to the dihydrolipoamide transacetylase (E2) core of the pyruvate dehydrogenase complexes of eukaryotes. This specific binding is essential for a functional PDH complex.</text>
</comment>
<comment type="caution">
    <text evidence="12">The sequence shown here is derived from an EMBL/GenBank/DDBJ whole genome shotgun (WGS) entry which is preliminary data.</text>
</comment>
<evidence type="ECO:0000313" key="13">
    <source>
        <dbReference type="Proteomes" id="UP000694255"/>
    </source>
</evidence>
<dbReference type="PANTHER" id="PTHR23151">
    <property type="entry name" value="DIHYDROLIPOAMIDE ACETYL/SUCCINYL-TRANSFERASE-RELATED"/>
    <property type="match status" value="1"/>
</dbReference>
<dbReference type="PROSITE" id="PS51826">
    <property type="entry name" value="PSBD"/>
    <property type="match status" value="1"/>
</dbReference>
<dbReference type="GO" id="GO:0045254">
    <property type="term" value="C:pyruvate dehydrogenase complex"/>
    <property type="evidence" value="ECO:0007669"/>
    <property type="project" value="InterPro"/>
</dbReference>
<comment type="subcellular location">
    <subcellularLocation>
        <location evidence="1">Mitochondrion matrix</location>
    </subcellularLocation>
</comment>
<dbReference type="RefSeq" id="XP_049262772.1">
    <property type="nucleotide sequence ID" value="XM_049407842.1"/>
</dbReference>
<dbReference type="GO" id="GO:0006086">
    <property type="term" value="P:pyruvate decarboxylation to acetyl-CoA"/>
    <property type="evidence" value="ECO:0007669"/>
    <property type="project" value="InterPro"/>
</dbReference>
<dbReference type="InterPro" id="IPR004167">
    <property type="entry name" value="PSBD"/>
</dbReference>
<evidence type="ECO:0000256" key="6">
    <source>
        <dbReference type="ARBA" id="ARBA00059875"/>
    </source>
</evidence>
<name>A0A8J5UXS4_9ASCO</name>
<dbReference type="GeneID" id="73470735"/>
<evidence type="ECO:0000259" key="11">
    <source>
        <dbReference type="PROSITE" id="PS51826"/>
    </source>
</evidence>
<feature type="region of interest" description="Disordered" evidence="9">
    <location>
        <begin position="112"/>
        <end position="166"/>
    </location>
</feature>
<dbReference type="Proteomes" id="UP000694255">
    <property type="component" value="Unassembled WGS sequence"/>
</dbReference>
<evidence type="ECO:0000256" key="1">
    <source>
        <dbReference type="ARBA" id="ARBA00004305"/>
    </source>
</evidence>
<evidence type="ECO:0000313" key="12">
    <source>
        <dbReference type="EMBL" id="KAG7662539.1"/>
    </source>
</evidence>
<accession>A0A8J5UXS4</accession>
<comment type="subunit">
    <text evidence="7">Eukaryotic pyruvate dehydrogenase (PDH) complexes are organized as a core consisting of the oligomeric dihydrolipoamide acetyl-transferase (E2), around which are arranged multiple copies of pyruvate dehydrogenase (E1), dihydrolipoamide dehydrogenase (E3) and protein X (E3BP) bound by non-covalent bonds.</text>
</comment>
<dbReference type="PANTHER" id="PTHR23151:SF82">
    <property type="entry name" value="PYRUVATE DEHYDROGENASE COMPLEX PROTEIN X COMPONENT, MITOCHONDRIAL"/>
    <property type="match status" value="1"/>
</dbReference>
<sequence>MIRARSIIKSTTILTRRSCFHTTSIINAATVFKMPAMSPTMTEGGIISWKYKPGESFNSGDVLLEVETDKATIDVEAVDDGKMFEILVGEGAKGVPVGKAIAFIAEPEDDLSSLTRPEVEEEAAPKAAAAEEKKPAPAKPAETPKQPESKPTVVESKSGIFQKANPKQKLSPAVELLLHENNISSTDAINQIPASGPNGRLLKGDVLAHLGSINRDSIIKLTEFLNSKQHLDLSNIVIAKPEPPKPEEVKKDATTPVEKPKPKNILSIDLVCDLGTEEDISPAKFKFAFENSIKSAIKQSYGIKFPQYISSPTANVLREQDDLFDEIINPGVTKKRFEVYDISYKFYQSSPASTKSISIASDPFDELLGLESSPVKKTIKSKEGESSRQKVNVGFKVKYDEKLIDSKQFVEYFEDSLLSQIPTNSITITN</sequence>
<dbReference type="Pfam" id="PF02817">
    <property type="entry name" value="E3_binding"/>
    <property type="match status" value="1"/>
</dbReference>
<keyword evidence="5" id="KW-0496">Mitochondrion</keyword>
<evidence type="ECO:0000256" key="4">
    <source>
        <dbReference type="ARBA" id="ARBA00022946"/>
    </source>
</evidence>
<feature type="domain" description="Peripheral subunit-binding (PSBD)" evidence="11">
    <location>
        <begin position="169"/>
        <end position="210"/>
    </location>
</feature>
<keyword evidence="4" id="KW-0809">Transit peptide</keyword>
<evidence type="ECO:0000259" key="10">
    <source>
        <dbReference type="PROSITE" id="PS50968"/>
    </source>
</evidence>
<reference evidence="12 13" key="1">
    <citation type="journal article" date="2021" name="DNA Res.">
        <title>Genome analysis of Candida subhashii reveals its hybrid nature and dual mitochondrial genome conformations.</title>
        <authorList>
            <person name="Mixao V."/>
            <person name="Hegedusova E."/>
            <person name="Saus E."/>
            <person name="Pryszcz L.P."/>
            <person name="Cillingova A."/>
            <person name="Nosek J."/>
            <person name="Gabaldon T."/>
        </authorList>
    </citation>
    <scope>NUCLEOTIDE SEQUENCE [LARGE SCALE GENOMIC DNA]</scope>
    <source>
        <strain evidence="12 13">CBS 10753</strain>
    </source>
</reference>
<evidence type="ECO:0000256" key="3">
    <source>
        <dbReference type="ARBA" id="ARBA00022823"/>
    </source>
</evidence>
<dbReference type="EMBL" id="JAGSYN010000170">
    <property type="protein sequence ID" value="KAG7662539.1"/>
    <property type="molecule type" value="Genomic_DNA"/>
</dbReference>
<dbReference type="PROSITE" id="PS00189">
    <property type="entry name" value="LIPOYL"/>
    <property type="match status" value="1"/>
</dbReference>
<evidence type="ECO:0000256" key="9">
    <source>
        <dbReference type="SAM" id="MobiDB-lite"/>
    </source>
</evidence>
<gene>
    <name evidence="12" type="ORF">J8A68_003935</name>
</gene>
<dbReference type="InterPro" id="IPR003016">
    <property type="entry name" value="2-oxoA_DH_lipoyl-BS"/>
</dbReference>
<evidence type="ECO:0000256" key="7">
    <source>
        <dbReference type="ARBA" id="ARBA00065810"/>
    </source>
</evidence>
<keyword evidence="13" id="KW-1185">Reference proteome</keyword>
<evidence type="ECO:0000256" key="5">
    <source>
        <dbReference type="ARBA" id="ARBA00023128"/>
    </source>
</evidence>
<dbReference type="InterPro" id="IPR045257">
    <property type="entry name" value="E2/Pdx1"/>
</dbReference>
<dbReference type="FunFam" id="2.40.50.100:FF:000010">
    <property type="entry name" value="Acetyltransferase component of pyruvate dehydrogenase complex"/>
    <property type="match status" value="1"/>
</dbReference>
<protein>
    <recommendedName>
        <fullName evidence="8">Dihydrolipoamide dehydrogenase-binding protein of pyruvate dehydrogenase complex</fullName>
    </recommendedName>
</protein>
<organism evidence="12 13">
    <name type="scientific">[Candida] subhashii</name>
    <dbReference type="NCBI Taxonomy" id="561895"/>
    <lineage>
        <taxon>Eukaryota</taxon>
        <taxon>Fungi</taxon>
        <taxon>Dikarya</taxon>
        <taxon>Ascomycota</taxon>
        <taxon>Saccharomycotina</taxon>
        <taxon>Pichiomycetes</taxon>
        <taxon>Debaryomycetaceae</taxon>
        <taxon>Spathaspora</taxon>
    </lineage>
</organism>
<dbReference type="GO" id="GO:0005759">
    <property type="term" value="C:mitochondrial matrix"/>
    <property type="evidence" value="ECO:0007669"/>
    <property type="project" value="UniProtKB-SubCell"/>
</dbReference>
<dbReference type="FunFam" id="4.10.320.10:FF:000017">
    <property type="entry name" value="Pyruvate dehydrogenase complex protein X component, mitochondrial"/>
    <property type="match status" value="1"/>
</dbReference>
<dbReference type="GO" id="GO:0004742">
    <property type="term" value="F:dihydrolipoyllysine-residue acetyltransferase activity"/>
    <property type="evidence" value="ECO:0007669"/>
    <property type="project" value="TreeGrafter"/>
</dbReference>
<dbReference type="InterPro" id="IPR000089">
    <property type="entry name" value="Biotin_lipoyl"/>
</dbReference>